<proteinExistence type="predicted"/>
<accession>A0A841PKB7</accession>
<organism evidence="2 3">
    <name type="scientific">Mesorhizobium sangaii</name>
    <dbReference type="NCBI Taxonomy" id="505389"/>
    <lineage>
        <taxon>Bacteria</taxon>
        <taxon>Pseudomonadati</taxon>
        <taxon>Pseudomonadota</taxon>
        <taxon>Alphaproteobacteria</taxon>
        <taxon>Hyphomicrobiales</taxon>
        <taxon>Phyllobacteriaceae</taxon>
        <taxon>Mesorhizobium</taxon>
    </lineage>
</organism>
<evidence type="ECO:0008006" key="4">
    <source>
        <dbReference type="Google" id="ProtNLM"/>
    </source>
</evidence>
<sequence>MMPHFPRIAAPLEPPATADPVIPRRSLAAAQPRRVARPFRRNFMSNHPPFRKVFEGVATREQMFALFNRHSDTPGVDPLSGKPYASEWFEIGGAEYHFMLGLLPPLFQRTGMFGMSEYKAGYVTSVFFAIRIRGRERWFHGFCDLSDKRSPDAMRAAIIAHETGAVDSMTREEKLEAIWNATHPDFKGIAGEANPDAWPVEHHGKRTILVNASEQGTVLKLLEDLSDEEIDSRMPAIRPRRTRRGGGKDADPS</sequence>
<evidence type="ECO:0000256" key="1">
    <source>
        <dbReference type="SAM" id="MobiDB-lite"/>
    </source>
</evidence>
<evidence type="ECO:0000313" key="3">
    <source>
        <dbReference type="Proteomes" id="UP000556329"/>
    </source>
</evidence>
<comment type="caution">
    <text evidence="2">The sequence shown here is derived from an EMBL/GenBank/DDBJ whole genome shotgun (WGS) entry which is preliminary data.</text>
</comment>
<name>A0A841PKB7_9HYPH</name>
<dbReference type="InterPro" id="IPR009862">
    <property type="entry name" value="DUF1419"/>
</dbReference>
<dbReference type="Proteomes" id="UP000556329">
    <property type="component" value="Unassembled WGS sequence"/>
</dbReference>
<evidence type="ECO:0000313" key="2">
    <source>
        <dbReference type="EMBL" id="MBB6414073.1"/>
    </source>
</evidence>
<dbReference type="AlphaFoldDB" id="A0A841PKB7"/>
<keyword evidence="3" id="KW-1185">Reference proteome</keyword>
<dbReference type="Pfam" id="PF07215">
    <property type="entry name" value="DUF1419"/>
    <property type="match status" value="1"/>
</dbReference>
<dbReference type="EMBL" id="JACHEF010000013">
    <property type="protein sequence ID" value="MBB6414073.1"/>
    <property type="molecule type" value="Genomic_DNA"/>
</dbReference>
<reference evidence="2 3" key="1">
    <citation type="submission" date="2020-08" db="EMBL/GenBank/DDBJ databases">
        <title>Genomic Encyclopedia of Type Strains, Phase IV (KMG-IV): sequencing the most valuable type-strain genomes for metagenomic binning, comparative biology and taxonomic classification.</title>
        <authorList>
            <person name="Goeker M."/>
        </authorList>
    </citation>
    <scope>NUCLEOTIDE SEQUENCE [LARGE SCALE GENOMIC DNA]</scope>
    <source>
        <strain evidence="2 3">DSM 100039</strain>
    </source>
</reference>
<gene>
    <name evidence="2" type="ORF">HNQ71_006782</name>
</gene>
<protein>
    <recommendedName>
        <fullName evidence="4">DUF1419 domain-containing protein</fullName>
    </recommendedName>
</protein>
<feature type="region of interest" description="Disordered" evidence="1">
    <location>
        <begin position="230"/>
        <end position="253"/>
    </location>
</feature>